<sequence>MDKRKKTKGKTWNKLHDTQLEELFKRGKKNGGVCSTDLSNNYIDQVIREHFPFKIGKESGFYQTYRRKARAFQLNKTLSAGRRKGKPPPEDDERKPAATGDDSDEEPSEPAPAPVVEEPADDNPQDDSTTTFIASGIKKMTTDLSTNSMEIWFPWLMYTWMAGNEHRITLDFIVLALPESFYRPSVAEGGNQFRLSTIIPELFVGTGRVKMSNRQRDRKFNNRSAKMVAFNKSAGEVTDKLERGDPIVADNAQVVQLPFEVESQIRRWKLETFEFENDELTQLMEGVHQSVFILTVELVGVKRIAKKHSAGAMNRFGSPTRAEDSDDDNSDASEDGDDDGGGGERDNMDEH</sequence>
<dbReference type="OrthoDB" id="56735at2759"/>
<gene>
    <name evidence="2" type="ORF">SEMRO_213_G088280.1</name>
</gene>
<feature type="compositionally biased region" description="Basic and acidic residues" evidence="1">
    <location>
        <begin position="87"/>
        <end position="96"/>
    </location>
</feature>
<comment type="caution">
    <text evidence="2">The sequence shown here is derived from an EMBL/GenBank/DDBJ whole genome shotgun (WGS) entry which is preliminary data.</text>
</comment>
<accession>A0A9N8DQC5</accession>
<feature type="compositionally biased region" description="Acidic residues" evidence="1">
    <location>
        <begin position="324"/>
        <end position="341"/>
    </location>
</feature>
<dbReference type="Proteomes" id="UP001153069">
    <property type="component" value="Unassembled WGS sequence"/>
</dbReference>
<keyword evidence="3" id="KW-1185">Reference proteome</keyword>
<feature type="compositionally biased region" description="Basic and acidic residues" evidence="1">
    <location>
        <begin position="342"/>
        <end position="351"/>
    </location>
</feature>
<feature type="region of interest" description="Disordered" evidence="1">
    <location>
        <begin position="76"/>
        <end position="130"/>
    </location>
</feature>
<dbReference type="EMBL" id="CAICTM010000212">
    <property type="protein sequence ID" value="CAB9504899.1"/>
    <property type="molecule type" value="Genomic_DNA"/>
</dbReference>
<feature type="region of interest" description="Disordered" evidence="1">
    <location>
        <begin position="313"/>
        <end position="351"/>
    </location>
</feature>
<evidence type="ECO:0000313" key="2">
    <source>
        <dbReference type="EMBL" id="CAB9504899.1"/>
    </source>
</evidence>
<organism evidence="2 3">
    <name type="scientific">Seminavis robusta</name>
    <dbReference type="NCBI Taxonomy" id="568900"/>
    <lineage>
        <taxon>Eukaryota</taxon>
        <taxon>Sar</taxon>
        <taxon>Stramenopiles</taxon>
        <taxon>Ochrophyta</taxon>
        <taxon>Bacillariophyta</taxon>
        <taxon>Bacillariophyceae</taxon>
        <taxon>Bacillariophycidae</taxon>
        <taxon>Naviculales</taxon>
        <taxon>Naviculaceae</taxon>
        <taxon>Seminavis</taxon>
    </lineage>
</organism>
<proteinExistence type="predicted"/>
<protein>
    <submittedName>
        <fullName evidence="2">Uncharacterized protein</fullName>
    </submittedName>
</protein>
<evidence type="ECO:0000256" key="1">
    <source>
        <dbReference type="SAM" id="MobiDB-lite"/>
    </source>
</evidence>
<reference evidence="2" key="1">
    <citation type="submission" date="2020-06" db="EMBL/GenBank/DDBJ databases">
        <authorList>
            <consortium name="Plant Systems Biology data submission"/>
        </authorList>
    </citation>
    <scope>NUCLEOTIDE SEQUENCE</scope>
    <source>
        <strain evidence="2">D6</strain>
    </source>
</reference>
<dbReference type="AlphaFoldDB" id="A0A9N8DQC5"/>
<evidence type="ECO:0000313" key="3">
    <source>
        <dbReference type="Proteomes" id="UP001153069"/>
    </source>
</evidence>
<name>A0A9N8DQC5_9STRA</name>